<dbReference type="Gene3D" id="1.10.45.10">
    <property type="entry name" value="Vanillyl-alcohol Oxidase, Chain A, domain 4"/>
    <property type="match status" value="1"/>
</dbReference>
<dbReference type="InterPro" id="IPR016171">
    <property type="entry name" value="Vanillyl_alc_oxidase_C-sub2"/>
</dbReference>
<dbReference type="OrthoDB" id="9800184at2"/>
<dbReference type="GO" id="GO:0003885">
    <property type="term" value="F:D-arabinono-1,4-lactone oxidase activity"/>
    <property type="evidence" value="ECO:0007669"/>
    <property type="project" value="InterPro"/>
</dbReference>
<dbReference type="InterPro" id="IPR036318">
    <property type="entry name" value="FAD-bd_PCMH-like_sf"/>
</dbReference>
<gene>
    <name evidence="3" type="ORF">BN12_460002</name>
</gene>
<proteinExistence type="predicted"/>
<dbReference type="PANTHER" id="PTHR43762">
    <property type="entry name" value="L-GULONOLACTONE OXIDASE"/>
    <property type="match status" value="1"/>
</dbReference>
<dbReference type="AlphaFoldDB" id="A0A077LZT5"/>
<evidence type="ECO:0000313" key="4">
    <source>
        <dbReference type="Proteomes" id="UP000035721"/>
    </source>
</evidence>
<dbReference type="RefSeq" id="WP_048551414.1">
    <property type="nucleotide sequence ID" value="NZ_HF570958.1"/>
</dbReference>
<comment type="caution">
    <text evidence="3">The sequence shown here is derived from an EMBL/GenBank/DDBJ whole genome shotgun (WGS) entry which is preliminary data.</text>
</comment>
<keyword evidence="4" id="KW-1185">Reference proteome</keyword>
<dbReference type="PROSITE" id="PS51387">
    <property type="entry name" value="FAD_PCMH"/>
    <property type="match status" value="1"/>
</dbReference>
<evidence type="ECO:0000313" key="3">
    <source>
        <dbReference type="EMBL" id="CCH79513.1"/>
    </source>
</evidence>
<organism evidence="3 4">
    <name type="scientific">Nostocoides japonicum T1-X7</name>
    <dbReference type="NCBI Taxonomy" id="1194083"/>
    <lineage>
        <taxon>Bacteria</taxon>
        <taxon>Bacillati</taxon>
        <taxon>Actinomycetota</taxon>
        <taxon>Actinomycetes</taxon>
        <taxon>Micrococcales</taxon>
        <taxon>Intrasporangiaceae</taxon>
        <taxon>Nostocoides</taxon>
    </lineage>
</organism>
<dbReference type="InterPro" id="IPR016169">
    <property type="entry name" value="FAD-bd_PCMH_sub2"/>
</dbReference>
<dbReference type="InterPro" id="IPR007173">
    <property type="entry name" value="ALO_C"/>
</dbReference>
<dbReference type="EMBL" id="CAJB01000377">
    <property type="protein sequence ID" value="CCH79513.1"/>
    <property type="molecule type" value="Genomic_DNA"/>
</dbReference>
<name>A0A077LZT5_9MICO</name>
<dbReference type="Pfam" id="PF04030">
    <property type="entry name" value="ALO"/>
    <property type="match status" value="1"/>
</dbReference>
<dbReference type="Gene3D" id="3.30.43.10">
    <property type="entry name" value="Uridine Diphospho-n-acetylenolpyruvylglucosamine Reductase, domain 2"/>
    <property type="match status" value="1"/>
</dbReference>
<dbReference type="SUPFAM" id="SSF56176">
    <property type="entry name" value="FAD-binding/transporter-associated domain-like"/>
    <property type="match status" value="1"/>
</dbReference>
<dbReference type="InterPro" id="IPR010031">
    <property type="entry name" value="FAD_lactone_oxidase-like"/>
</dbReference>
<dbReference type="NCBIfam" id="TIGR01679">
    <property type="entry name" value="bact_FAD_ox"/>
    <property type="match status" value="1"/>
</dbReference>
<feature type="domain" description="FAD-binding PCMH-type" evidence="2">
    <location>
        <begin position="12"/>
        <end position="182"/>
    </location>
</feature>
<accession>A0A077LZT5</accession>
<keyword evidence="1" id="KW-0560">Oxidoreductase</keyword>
<evidence type="ECO:0000256" key="1">
    <source>
        <dbReference type="ARBA" id="ARBA00023002"/>
    </source>
</evidence>
<sequence length="434" mass="48524">MSQSWTNWGRNEHAAVDRLHRPERASQVAEIVGTAHKEQRKVKVVGSGHSFTGIAAPAQDQLRLDALTGIVAVDDTRRRVRVRAGTTLRDLNPLLWDLGLAMPNLGDIDAQTIAGAISTGTHGTGAGLQGLAAAVCGLTLVTADGTEVRCSAEEDPGLFQAARVGLGALGVLTEVELQLVPAYRLRAVERPAELMPFLESVQEVADTDRHVEFYWFPHTERVLTKRNTVVDALHPGRPLPRWREELDDHLLSNVVFEGINRLVAWRPSLAPRVNQVSARALSAREFTDRSYRVFCTRRTVRFTESEYAVPRAALVPALLELKAWIEANDEFLPFPVEVRFAAADDIWLSTAYERDTAYLAVHQYHRMDNRRYFAAFEAIARSHSGRPHWGKLHTLGAAELDESYPRFGEFVDVRNRLDPDRVFTNAYLDRVLGP</sequence>
<dbReference type="GO" id="GO:0016020">
    <property type="term" value="C:membrane"/>
    <property type="evidence" value="ECO:0007669"/>
    <property type="project" value="InterPro"/>
</dbReference>
<dbReference type="GO" id="GO:0071949">
    <property type="term" value="F:FAD binding"/>
    <property type="evidence" value="ECO:0007669"/>
    <property type="project" value="InterPro"/>
</dbReference>
<dbReference type="PANTHER" id="PTHR43762:SF1">
    <property type="entry name" value="D-ARABINONO-1,4-LACTONE OXIDASE"/>
    <property type="match status" value="1"/>
</dbReference>
<dbReference type="InterPro" id="IPR016166">
    <property type="entry name" value="FAD-bd_PCMH"/>
</dbReference>
<dbReference type="Gene3D" id="3.30.70.2520">
    <property type="match status" value="1"/>
</dbReference>
<protein>
    <submittedName>
        <fullName evidence="3">FAD-dependent oxidoreductase</fullName>
    </submittedName>
</protein>
<dbReference type="Pfam" id="PF01565">
    <property type="entry name" value="FAD_binding_4"/>
    <property type="match status" value="1"/>
</dbReference>
<dbReference type="InterPro" id="IPR006094">
    <property type="entry name" value="Oxid_FAD_bind_N"/>
</dbReference>
<dbReference type="Proteomes" id="UP000035721">
    <property type="component" value="Unassembled WGS sequence"/>
</dbReference>
<dbReference type="PIRSF" id="PIRSF000136">
    <property type="entry name" value="LGO_GLO"/>
    <property type="match status" value="1"/>
</dbReference>
<dbReference type="GO" id="GO:0080049">
    <property type="term" value="F:L-gulono-1,4-lactone dehydrogenase activity"/>
    <property type="evidence" value="ECO:0007669"/>
    <property type="project" value="TreeGrafter"/>
</dbReference>
<dbReference type="Gene3D" id="3.30.465.10">
    <property type="match status" value="1"/>
</dbReference>
<evidence type="ECO:0000259" key="2">
    <source>
        <dbReference type="PROSITE" id="PS51387"/>
    </source>
</evidence>
<reference evidence="3 4" key="1">
    <citation type="journal article" date="2013" name="ISME J.">
        <title>A metabolic model for members of the genus Tetrasphaera involved in enhanced biological phosphorus removal.</title>
        <authorList>
            <person name="Kristiansen R."/>
            <person name="Nguyen H.T.T."/>
            <person name="Saunders A.M."/>
            <person name="Nielsen J.L."/>
            <person name="Wimmer R."/>
            <person name="Le V.Q."/>
            <person name="McIlroy S.J."/>
            <person name="Petrovski S."/>
            <person name="Seviour R.J."/>
            <person name="Calteau A."/>
            <person name="Nielsen K.L."/>
            <person name="Nielsen P.H."/>
        </authorList>
    </citation>
    <scope>NUCLEOTIDE SEQUENCE [LARGE SCALE GENOMIC DNA]</scope>
    <source>
        <strain evidence="3 4">T1-X7</strain>
    </source>
</reference>
<dbReference type="InterPro" id="IPR016167">
    <property type="entry name" value="FAD-bd_PCMH_sub1"/>
</dbReference>
<dbReference type="STRING" id="1194083.BN12_460002"/>